<keyword evidence="7" id="KW-0406">Ion transport</keyword>
<gene>
    <name evidence="10" type="ORF">ABID14_001414</name>
</gene>
<accession>A0ABV2JCY5</accession>
<dbReference type="SUPFAM" id="SSF52540">
    <property type="entry name" value="P-loop containing nucleoside triphosphate hydrolases"/>
    <property type="match status" value="1"/>
</dbReference>
<keyword evidence="3" id="KW-0410">Iron transport</keyword>
<evidence type="ECO:0000256" key="5">
    <source>
        <dbReference type="ARBA" id="ARBA00022840"/>
    </source>
</evidence>
<evidence type="ECO:0000256" key="8">
    <source>
        <dbReference type="ARBA" id="ARBA00023136"/>
    </source>
</evidence>
<evidence type="ECO:0000256" key="4">
    <source>
        <dbReference type="ARBA" id="ARBA00022741"/>
    </source>
</evidence>
<dbReference type="InterPro" id="IPR027417">
    <property type="entry name" value="P-loop_NTPase"/>
</dbReference>
<reference evidence="10 11" key="1">
    <citation type="submission" date="2024-06" db="EMBL/GenBank/DDBJ databases">
        <title>Genomic Encyclopedia of Type Strains, Phase IV (KMG-IV): sequencing the most valuable type-strain genomes for metagenomic binning, comparative biology and taxonomic classification.</title>
        <authorList>
            <person name="Goeker M."/>
        </authorList>
    </citation>
    <scope>NUCLEOTIDE SEQUENCE [LARGE SCALE GENOMIC DNA]</scope>
    <source>
        <strain evidence="10 11">DSM 21460</strain>
    </source>
</reference>
<keyword evidence="8" id="KW-0472">Membrane</keyword>
<dbReference type="RefSeq" id="WP_354368542.1">
    <property type="nucleotide sequence ID" value="NZ_JBEPMA010000008.1"/>
</dbReference>
<dbReference type="Pfam" id="PF00005">
    <property type="entry name" value="ABC_tran"/>
    <property type="match status" value="1"/>
</dbReference>
<evidence type="ECO:0000256" key="3">
    <source>
        <dbReference type="ARBA" id="ARBA00022496"/>
    </source>
</evidence>
<keyword evidence="4" id="KW-0547">Nucleotide-binding</keyword>
<keyword evidence="6" id="KW-0408">Iron</keyword>
<evidence type="ECO:0000313" key="11">
    <source>
        <dbReference type="Proteomes" id="UP001549162"/>
    </source>
</evidence>
<dbReference type="PANTHER" id="PTHR42781:SF4">
    <property type="entry name" value="SPERMIDINE_PUTRESCINE IMPORT ATP-BINDING PROTEIN POTA"/>
    <property type="match status" value="1"/>
</dbReference>
<dbReference type="InterPro" id="IPR015853">
    <property type="entry name" value="ABC_transpr_FbpC"/>
</dbReference>
<dbReference type="PANTHER" id="PTHR42781">
    <property type="entry name" value="SPERMIDINE/PUTRESCINE IMPORT ATP-BINDING PROTEIN POTA"/>
    <property type="match status" value="1"/>
</dbReference>
<name>A0ABV2JCY5_9FIRM</name>
<feature type="domain" description="ABC transporter" evidence="9">
    <location>
        <begin position="1"/>
        <end position="231"/>
    </location>
</feature>
<evidence type="ECO:0000256" key="6">
    <source>
        <dbReference type="ARBA" id="ARBA00023004"/>
    </source>
</evidence>
<dbReference type="PROSITE" id="PS50893">
    <property type="entry name" value="ABC_TRANSPORTER_2"/>
    <property type="match status" value="1"/>
</dbReference>
<evidence type="ECO:0000256" key="7">
    <source>
        <dbReference type="ARBA" id="ARBA00023065"/>
    </source>
</evidence>
<comment type="caution">
    <text evidence="10">The sequence shown here is derived from an EMBL/GenBank/DDBJ whole genome shotgun (WGS) entry which is preliminary data.</text>
</comment>
<keyword evidence="1" id="KW-0813">Transport</keyword>
<dbReference type="EMBL" id="JBEPMA010000008">
    <property type="protein sequence ID" value="MET3617780.1"/>
    <property type="molecule type" value="Genomic_DNA"/>
</dbReference>
<dbReference type="InterPro" id="IPR003593">
    <property type="entry name" value="AAA+_ATPase"/>
</dbReference>
<dbReference type="Gene3D" id="3.40.50.300">
    <property type="entry name" value="P-loop containing nucleotide triphosphate hydrolases"/>
    <property type="match status" value="1"/>
</dbReference>
<dbReference type="SMART" id="SM00382">
    <property type="entry name" value="AAA"/>
    <property type="match status" value="1"/>
</dbReference>
<evidence type="ECO:0000256" key="1">
    <source>
        <dbReference type="ARBA" id="ARBA00022448"/>
    </source>
</evidence>
<organism evidence="10 11">
    <name type="scientific">Peptoniphilus olsenii</name>
    <dbReference type="NCBI Taxonomy" id="411570"/>
    <lineage>
        <taxon>Bacteria</taxon>
        <taxon>Bacillati</taxon>
        <taxon>Bacillota</taxon>
        <taxon>Tissierellia</taxon>
        <taxon>Tissierellales</taxon>
        <taxon>Peptoniphilaceae</taxon>
        <taxon>Peptoniphilus</taxon>
    </lineage>
</organism>
<evidence type="ECO:0000259" key="9">
    <source>
        <dbReference type="PROSITE" id="PS50893"/>
    </source>
</evidence>
<protein>
    <submittedName>
        <fullName evidence="10">ABC-type sugar transport system ATPase subunit</fullName>
    </submittedName>
</protein>
<keyword evidence="5" id="KW-0067">ATP-binding</keyword>
<keyword evidence="11" id="KW-1185">Reference proteome</keyword>
<dbReference type="Proteomes" id="UP001549162">
    <property type="component" value="Unassembled WGS sequence"/>
</dbReference>
<dbReference type="InterPro" id="IPR003439">
    <property type="entry name" value="ABC_transporter-like_ATP-bd"/>
</dbReference>
<keyword evidence="2" id="KW-1003">Cell membrane</keyword>
<proteinExistence type="predicted"/>
<dbReference type="InterPro" id="IPR050093">
    <property type="entry name" value="ABC_SmlMolc_Importer"/>
</dbReference>
<evidence type="ECO:0000313" key="10">
    <source>
        <dbReference type="EMBL" id="MET3617780.1"/>
    </source>
</evidence>
<dbReference type="PROSITE" id="PS00211">
    <property type="entry name" value="ABC_TRANSPORTER_1"/>
    <property type="match status" value="1"/>
</dbReference>
<dbReference type="InterPro" id="IPR017871">
    <property type="entry name" value="ABC_transporter-like_CS"/>
</dbReference>
<sequence length="231" mass="26809">MLKVNHLNLKIGDFSLQDINIKLDKGKHLVILGKSGSGKTLLLETLAGRYMLDGGEIFIDNINVTDTSPEKRKIGFVYQNYELFPHLNVCENIAFPLKIRNKSQKEIEERINLLTKKFNIEDLKNRYVTKLSGGEKQRVAICRALAMSPKILFLDEPFSALDYMTKQRIKKFLKEFCNEFAITTIHVTHDITEALYFADKIYIMNDGRIIEKFDVNEKILERGEEFFYGYL</sequence>
<keyword evidence="10" id="KW-0762">Sugar transport</keyword>
<dbReference type="CDD" id="cd03259">
    <property type="entry name" value="ABC_Carb_Solutes_like"/>
    <property type="match status" value="1"/>
</dbReference>
<evidence type="ECO:0000256" key="2">
    <source>
        <dbReference type="ARBA" id="ARBA00022475"/>
    </source>
</evidence>